<dbReference type="Gene3D" id="3.40.190.10">
    <property type="entry name" value="Periplasmic binding protein-like II"/>
    <property type="match status" value="1"/>
</dbReference>
<dbReference type="NCBIfam" id="NF037995">
    <property type="entry name" value="TRAP_S1"/>
    <property type="match status" value="1"/>
</dbReference>
<comment type="caution">
    <text evidence="5">The sequence shown here is derived from an EMBL/GenBank/DDBJ whole genome shotgun (WGS) entry which is preliminary data.</text>
</comment>
<protein>
    <submittedName>
        <fullName evidence="5">TRAP transporter substrate-binding protein DctP</fullName>
    </submittedName>
</protein>
<feature type="signal peptide" evidence="4">
    <location>
        <begin position="1"/>
        <end position="28"/>
    </location>
</feature>
<evidence type="ECO:0000256" key="3">
    <source>
        <dbReference type="ARBA" id="ARBA00022764"/>
    </source>
</evidence>
<evidence type="ECO:0000256" key="4">
    <source>
        <dbReference type="SAM" id="SignalP"/>
    </source>
</evidence>
<dbReference type="EMBL" id="JBFBVU010000045">
    <property type="protein sequence ID" value="MEV8468857.1"/>
    <property type="molecule type" value="Genomic_DNA"/>
</dbReference>
<dbReference type="InterPro" id="IPR026289">
    <property type="entry name" value="SBP_TakP-like"/>
</dbReference>
<evidence type="ECO:0000256" key="1">
    <source>
        <dbReference type="ARBA" id="ARBA00004418"/>
    </source>
</evidence>
<proteinExistence type="predicted"/>
<dbReference type="PANTHER" id="PTHR33376">
    <property type="match status" value="1"/>
</dbReference>
<evidence type="ECO:0000313" key="6">
    <source>
        <dbReference type="Proteomes" id="UP001553161"/>
    </source>
</evidence>
<dbReference type="InterPro" id="IPR038404">
    <property type="entry name" value="TRAP_DctP_sf"/>
</dbReference>
<dbReference type="InterPro" id="IPR018389">
    <property type="entry name" value="DctP_fam"/>
</dbReference>
<name>A0ABV3LCX0_9RHOB</name>
<dbReference type="Proteomes" id="UP001553161">
    <property type="component" value="Unassembled WGS sequence"/>
</dbReference>
<keyword evidence="3" id="KW-0574">Periplasm</keyword>
<dbReference type="PANTHER" id="PTHR33376:SF5">
    <property type="entry name" value="EXTRACYTOPLASMIC SOLUTE RECEPTOR PROTEIN"/>
    <property type="match status" value="1"/>
</dbReference>
<dbReference type="Pfam" id="PF03480">
    <property type="entry name" value="DctP"/>
    <property type="match status" value="1"/>
</dbReference>
<reference evidence="5 6" key="1">
    <citation type="submission" date="2024-07" db="EMBL/GenBank/DDBJ databases">
        <authorList>
            <person name="Kang M."/>
        </authorList>
    </citation>
    <scope>NUCLEOTIDE SEQUENCE [LARGE SCALE GENOMIC DNA]</scope>
    <source>
        <strain evidence="5 6">DFM31</strain>
    </source>
</reference>
<evidence type="ECO:0000256" key="2">
    <source>
        <dbReference type="ARBA" id="ARBA00022729"/>
    </source>
</evidence>
<dbReference type="PIRSF" id="PIRSF039026">
    <property type="entry name" value="SiaP"/>
    <property type="match status" value="1"/>
</dbReference>
<comment type="subcellular location">
    <subcellularLocation>
        <location evidence="1">Periplasm</location>
    </subcellularLocation>
</comment>
<sequence>MLFMDKGIATVALATCMTGGLMSSALFAAEHEWKMATTVTGGPLMELGAEAFAERVSKMTEGRVEIEVFPAGTLGKALDVSTTVKRGVADVGHTWMGYDWGKDKTTVLFGGFAGSMDSERMLHWLYEDGGKELWTEFRQDRFGLVSFPLFMRPAEAFLHSKKPVSTLEDLQGLKMRTAGAWLEISSELGASPVTMAGGEVYTSLERGTIDATEWGSLYENVAPGFYQIAKYVVVPGVHQPVAPYELVINDSAWKALSEHDKDMVQMAAELVTFESWMRIGNEDANALEFYRNNGNEIIVLEDEVKDAAKRLGMEWADQQAEGNEWFSRVLNSQRAFENKWSEADSYRKMALPPQD</sequence>
<feature type="chain" id="PRO_5045611421" evidence="4">
    <location>
        <begin position="29"/>
        <end position="355"/>
    </location>
</feature>
<dbReference type="Gene3D" id="3.40.190.170">
    <property type="entry name" value="Bacterial extracellular solute-binding protein, family 7"/>
    <property type="match status" value="1"/>
</dbReference>
<keyword evidence="2 4" id="KW-0732">Signal</keyword>
<keyword evidence="6" id="KW-1185">Reference proteome</keyword>
<evidence type="ECO:0000313" key="5">
    <source>
        <dbReference type="EMBL" id="MEV8468857.1"/>
    </source>
</evidence>
<accession>A0ABV3LCX0</accession>
<gene>
    <name evidence="5" type="primary">dctP</name>
    <name evidence="5" type="ORF">AB0T83_19050</name>
</gene>
<organism evidence="5 6">
    <name type="scientific">Meridianimarinicoccus marinus</name>
    <dbReference type="NCBI Taxonomy" id="3231483"/>
    <lineage>
        <taxon>Bacteria</taxon>
        <taxon>Pseudomonadati</taxon>
        <taxon>Pseudomonadota</taxon>
        <taxon>Alphaproteobacteria</taxon>
        <taxon>Rhodobacterales</taxon>
        <taxon>Paracoccaceae</taxon>
        <taxon>Meridianimarinicoccus</taxon>
    </lineage>
</organism>